<dbReference type="RefSeq" id="WP_304378755.1">
    <property type="nucleotide sequence ID" value="NZ_JAUOZU010000022.1"/>
</dbReference>
<evidence type="ECO:0000259" key="1">
    <source>
        <dbReference type="Pfam" id="PF00016"/>
    </source>
</evidence>
<reference evidence="2" key="2">
    <citation type="submission" date="2023-07" db="EMBL/GenBank/DDBJ databases">
        <authorList>
            <person name="Shen H."/>
        </authorList>
    </citation>
    <scope>NUCLEOTIDE SEQUENCE</scope>
    <source>
        <strain evidence="2">TNR-22</strain>
    </source>
</reference>
<evidence type="ECO:0000313" key="2">
    <source>
        <dbReference type="EMBL" id="MDO6966826.1"/>
    </source>
</evidence>
<dbReference type="PANTHER" id="PTHR42704:SF17">
    <property type="entry name" value="RIBULOSE BISPHOSPHATE CARBOXYLASE LARGE CHAIN"/>
    <property type="match status" value="1"/>
</dbReference>
<dbReference type="SFLD" id="SFLDF00158">
    <property type="entry name" value="5-methylthio-D-ribulose_1-phos"/>
    <property type="match status" value="1"/>
</dbReference>
<dbReference type="CDD" id="cd08210">
    <property type="entry name" value="RLP_RrRLP"/>
    <property type="match status" value="1"/>
</dbReference>
<protein>
    <submittedName>
        <fullName evidence="2">RuBisCO large subunit C-terminal-like domain-containing protein</fullName>
    </submittedName>
</protein>
<dbReference type="InterPro" id="IPR000685">
    <property type="entry name" value="RuBisCO_lsu_C"/>
</dbReference>
<accession>A0ABT8YSS4</accession>
<comment type="caution">
    <text evidence="2">The sequence shown here is derived from an EMBL/GenBank/DDBJ whole genome shotgun (WGS) entry which is preliminary data.</text>
</comment>
<dbReference type="SUPFAM" id="SSF51649">
    <property type="entry name" value="RuBisCo, C-terminal domain"/>
    <property type="match status" value="1"/>
</dbReference>
<dbReference type="SFLD" id="SFLDG00301">
    <property type="entry name" value="RuBisCO-like_proteins"/>
    <property type="match status" value="1"/>
</dbReference>
<dbReference type="EMBL" id="JAUOZU010000022">
    <property type="protein sequence ID" value="MDO6966826.1"/>
    <property type="molecule type" value="Genomic_DNA"/>
</dbReference>
<dbReference type="Gene3D" id="3.30.70.150">
    <property type="entry name" value="RuBisCO large subunit, N-terminal domain"/>
    <property type="match status" value="1"/>
</dbReference>
<proteinExistence type="predicted"/>
<evidence type="ECO:0000313" key="3">
    <source>
        <dbReference type="Proteomes" id="UP001174932"/>
    </source>
</evidence>
<feature type="domain" description="Ribulose bisphosphate carboxylase large subunit C-terminal" evidence="1">
    <location>
        <begin position="126"/>
        <end position="365"/>
    </location>
</feature>
<gene>
    <name evidence="2" type="ORF">Q4481_22970</name>
</gene>
<reference evidence="2" key="1">
    <citation type="journal article" date="2015" name="Int. J. Syst. Evol. Microbiol.">
        <title>Rhizobium alvei sp. nov., isolated from a freshwater river.</title>
        <authorList>
            <person name="Sheu S.Y."/>
            <person name="Huang H.W."/>
            <person name="Young C.C."/>
            <person name="Chen W.M."/>
        </authorList>
    </citation>
    <scope>NUCLEOTIDE SEQUENCE</scope>
    <source>
        <strain evidence="2">TNR-22</strain>
    </source>
</reference>
<organism evidence="2 3">
    <name type="scientific">Rhizobium alvei</name>
    <dbReference type="NCBI Taxonomy" id="1132659"/>
    <lineage>
        <taxon>Bacteria</taxon>
        <taxon>Pseudomonadati</taxon>
        <taxon>Pseudomonadota</taxon>
        <taxon>Alphaproteobacteria</taxon>
        <taxon>Hyphomicrobiales</taxon>
        <taxon>Rhizobiaceae</taxon>
        <taxon>Rhizobium/Agrobacterium group</taxon>
        <taxon>Rhizobium</taxon>
    </lineage>
</organism>
<dbReference type="Proteomes" id="UP001174932">
    <property type="component" value="Unassembled WGS sequence"/>
</dbReference>
<dbReference type="Pfam" id="PF00016">
    <property type="entry name" value="RuBisCO_large"/>
    <property type="match status" value="1"/>
</dbReference>
<dbReference type="SFLD" id="SFLDS00014">
    <property type="entry name" value="RuBisCO"/>
    <property type="match status" value="1"/>
</dbReference>
<dbReference type="InterPro" id="IPR036376">
    <property type="entry name" value="RuBisCO_lsu_C_sf"/>
</dbReference>
<dbReference type="Gene3D" id="3.20.20.110">
    <property type="entry name" value="Ribulose bisphosphate carboxylase, large subunit, C-terminal domain"/>
    <property type="match status" value="1"/>
</dbReference>
<dbReference type="PANTHER" id="PTHR42704">
    <property type="entry name" value="RIBULOSE BISPHOSPHATE CARBOXYLASE"/>
    <property type="match status" value="1"/>
</dbReference>
<name>A0ABT8YSS4_9HYPH</name>
<sequence>MDRFSVRYRIVANDLSDARAQALDIALEQTLEIPRDAVPKGYVEDVMLGRLEHLEPAGDNRAYLADISYSDDDIGGDFLQLLNVIFGNSSIKAGVKALSLGLSDGIRAICPGPRFGANGLRARAGISAGPLLMSAIKPVGLSTAELAKLAGEFALGGMHYVKDDHGLANQKTAPFDERLKACITAIAEANATTGGACSFVPNVTASGGRTIENAWKAKEAGAGAIMVAPALAGMDVTYQLATDPDFDLPIVTHPAFGGANVVGPDCGFSHALYYGHLHRLMGADAVVFPNFGGRFGFTREECQSIARAGLDPFGDLETTLPAPGGGMSIERVEAMQSAYGDDIMYLIGGALLRAPEGVVAATRALVEKTRA</sequence>
<dbReference type="InterPro" id="IPR036422">
    <property type="entry name" value="RuBisCO_lsu_N_sf"/>
</dbReference>
<dbReference type="InterPro" id="IPR033966">
    <property type="entry name" value="RuBisCO"/>
</dbReference>
<dbReference type="SUPFAM" id="SSF54966">
    <property type="entry name" value="RuBisCO, large subunit, small (N-terminal) domain"/>
    <property type="match status" value="1"/>
</dbReference>
<keyword evidence="3" id="KW-1185">Reference proteome</keyword>